<dbReference type="SUPFAM" id="SSF53155">
    <property type="entry name" value="Methylated DNA-protein cysteine methyltransferase domain"/>
    <property type="match status" value="1"/>
</dbReference>
<reference evidence="11 12" key="1">
    <citation type="submission" date="2013-08" db="EMBL/GenBank/DDBJ databases">
        <title>Genome sequencing of Cellulomonas carbonis T26.</title>
        <authorList>
            <person name="Chen F."/>
            <person name="Li Y."/>
            <person name="Wang G."/>
        </authorList>
    </citation>
    <scope>NUCLEOTIDE SEQUENCE [LARGE SCALE GENOMIC DNA]</scope>
    <source>
        <strain evidence="11 12">T26</strain>
    </source>
</reference>
<dbReference type="InterPro" id="IPR036217">
    <property type="entry name" value="MethylDNA_cys_MeTrfase_DNAb"/>
</dbReference>
<dbReference type="GO" id="GO:0003700">
    <property type="term" value="F:DNA-binding transcription factor activity"/>
    <property type="evidence" value="ECO:0007669"/>
    <property type="project" value="InterPro"/>
</dbReference>
<dbReference type="FunFam" id="1.10.10.10:FF:000214">
    <property type="entry name" value="Methylated-DNA--protein-cysteine methyltransferase"/>
    <property type="match status" value="1"/>
</dbReference>
<comment type="catalytic activity">
    <reaction evidence="8">
        <text>a 6-O-methyl-2'-deoxyguanosine in DNA + L-cysteinyl-[protein] = S-methyl-L-cysteinyl-[protein] + a 2'-deoxyguanosine in DNA</text>
        <dbReference type="Rhea" id="RHEA:24000"/>
        <dbReference type="Rhea" id="RHEA-COMP:10131"/>
        <dbReference type="Rhea" id="RHEA-COMP:10132"/>
        <dbReference type="Rhea" id="RHEA-COMP:11367"/>
        <dbReference type="Rhea" id="RHEA-COMP:11368"/>
        <dbReference type="ChEBI" id="CHEBI:29950"/>
        <dbReference type="ChEBI" id="CHEBI:82612"/>
        <dbReference type="ChEBI" id="CHEBI:85445"/>
        <dbReference type="ChEBI" id="CHEBI:85448"/>
        <dbReference type="EC" id="2.1.1.63"/>
    </reaction>
</comment>
<evidence type="ECO:0000256" key="3">
    <source>
        <dbReference type="ARBA" id="ARBA00011918"/>
    </source>
</evidence>
<evidence type="ECO:0000256" key="5">
    <source>
        <dbReference type="ARBA" id="ARBA00022679"/>
    </source>
</evidence>
<dbReference type="GO" id="GO:0032259">
    <property type="term" value="P:methylation"/>
    <property type="evidence" value="ECO:0007669"/>
    <property type="project" value="UniProtKB-KW"/>
</dbReference>
<dbReference type="GO" id="GO:0006281">
    <property type="term" value="P:DNA repair"/>
    <property type="evidence" value="ECO:0007669"/>
    <property type="project" value="UniProtKB-KW"/>
</dbReference>
<keyword evidence="12" id="KW-1185">Reference proteome</keyword>
<dbReference type="Proteomes" id="UP000029839">
    <property type="component" value="Unassembled WGS sequence"/>
</dbReference>
<dbReference type="NCBIfam" id="TIGR00589">
    <property type="entry name" value="ogt"/>
    <property type="match status" value="1"/>
</dbReference>
<accession>A0A0A0BSU9</accession>
<evidence type="ECO:0000313" key="11">
    <source>
        <dbReference type="EMBL" id="KGM11523.1"/>
    </source>
</evidence>
<dbReference type="PROSITE" id="PS00374">
    <property type="entry name" value="MGMT"/>
    <property type="match status" value="1"/>
</dbReference>
<dbReference type="EMBL" id="AXCY01000019">
    <property type="protein sequence ID" value="KGM11523.1"/>
    <property type="molecule type" value="Genomic_DNA"/>
</dbReference>
<dbReference type="PANTHER" id="PTHR10815:SF13">
    <property type="entry name" value="METHYLATED-DNA--PROTEIN-CYSTEINE METHYLTRANSFERASE"/>
    <property type="match status" value="1"/>
</dbReference>
<evidence type="ECO:0000256" key="6">
    <source>
        <dbReference type="ARBA" id="ARBA00022763"/>
    </source>
</evidence>
<dbReference type="SUPFAM" id="SSF46767">
    <property type="entry name" value="Methylated DNA-protein cysteine methyltransferase, C-terminal domain"/>
    <property type="match status" value="1"/>
</dbReference>
<dbReference type="Pfam" id="PF01035">
    <property type="entry name" value="DNA_binding_1"/>
    <property type="match status" value="1"/>
</dbReference>
<dbReference type="GO" id="GO:0043565">
    <property type="term" value="F:sequence-specific DNA binding"/>
    <property type="evidence" value="ECO:0007669"/>
    <property type="project" value="InterPro"/>
</dbReference>
<dbReference type="InterPro" id="IPR036388">
    <property type="entry name" value="WH-like_DNA-bd_sf"/>
</dbReference>
<keyword evidence="6" id="KW-0227">DNA damage</keyword>
<dbReference type="Gene3D" id="1.10.10.60">
    <property type="entry name" value="Homeodomain-like"/>
    <property type="match status" value="1"/>
</dbReference>
<evidence type="ECO:0000256" key="7">
    <source>
        <dbReference type="ARBA" id="ARBA00023204"/>
    </source>
</evidence>
<keyword evidence="4 11" id="KW-0489">Methyltransferase</keyword>
<feature type="domain" description="HTH araC/xylS-type" evidence="10">
    <location>
        <begin position="1"/>
        <end position="91"/>
    </location>
</feature>
<protein>
    <recommendedName>
        <fullName evidence="3">methylated-DNA--[protein]-cysteine S-methyltransferase</fullName>
        <ecNumber evidence="3">2.1.1.63</ecNumber>
    </recommendedName>
</protein>
<dbReference type="SMART" id="SM00342">
    <property type="entry name" value="HTH_ARAC"/>
    <property type="match status" value="1"/>
</dbReference>
<dbReference type="InterPro" id="IPR014048">
    <property type="entry name" value="MethylDNA_cys_MeTrfase_DNA-bd"/>
</dbReference>
<evidence type="ECO:0000313" key="12">
    <source>
        <dbReference type="Proteomes" id="UP000029839"/>
    </source>
</evidence>
<comment type="catalytic activity">
    <reaction evidence="1">
        <text>a 4-O-methyl-thymidine in DNA + L-cysteinyl-[protein] = a thymidine in DNA + S-methyl-L-cysteinyl-[protein]</text>
        <dbReference type="Rhea" id="RHEA:53428"/>
        <dbReference type="Rhea" id="RHEA-COMP:10131"/>
        <dbReference type="Rhea" id="RHEA-COMP:10132"/>
        <dbReference type="Rhea" id="RHEA-COMP:13555"/>
        <dbReference type="Rhea" id="RHEA-COMP:13556"/>
        <dbReference type="ChEBI" id="CHEBI:29950"/>
        <dbReference type="ChEBI" id="CHEBI:82612"/>
        <dbReference type="ChEBI" id="CHEBI:137386"/>
        <dbReference type="ChEBI" id="CHEBI:137387"/>
        <dbReference type="EC" id="2.1.1.63"/>
    </reaction>
</comment>
<name>A0A0A0BSU9_9CELL</name>
<proteinExistence type="inferred from homology"/>
<dbReference type="InterPro" id="IPR036631">
    <property type="entry name" value="MGMT_N_sf"/>
</dbReference>
<dbReference type="Gene3D" id="3.30.160.70">
    <property type="entry name" value="Methylated DNA-protein cysteine methyltransferase domain"/>
    <property type="match status" value="1"/>
</dbReference>
<keyword evidence="5 11" id="KW-0808">Transferase</keyword>
<comment type="similarity">
    <text evidence="2">Belongs to the MGMT family.</text>
</comment>
<sequence length="284" mass="29743">MVEAGGPVPAAELERLTGRSARQLTRDFAAVVGTSPRAFGLAVRSGEARRLLREHEQVTDAVFAAGFGSTRAFYETTGPTLGMEPRQWAAGGTGQVLRWTAVTTELGTVVAAAGDLGLAAVRIGDDVDALVDEIARELPAATLERDDDGLADLADGLRRLAAGGSPRTELPVDLHGTAFQARVWDALRRIPAGQTRSYTEVAAEIGAPTAVRAVASACARNPVALVIPCHRVIRGDGSMGGYRWGLAVKERLLARERERAASGPGSSPPPREPAPLREPAGATS</sequence>
<evidence type="ECO:0000256" key="8">
    <source>
        <dbReference type="ARBA" id="ARBA00049348"/>
    </source>
</evidence>
<evidence type="ECO:0000259" key="10">
    <source>
        <dbReference type="PROSITE" id="PS01124"/>
    </source>
</evidence>
<comment type="caution">
    <text evidence="11">The sequence shown here is derived from an EMBL/GenBank/DDBJ whole genome shotgun (WGS) entry which is preliminary data.</text>
</comment>
<organism evidence="11 12">
    <name type="scientific">Cellulomonas carbonis T26</name>
    <dbReference type="NCBI Taxonomy" id="947969"/>
    <lineage>
        <taxon>Bacteria</taxon>
        <taxon>Bacillati</taxon>
        <taxon>Actinomycetota</taxon>
        <taxon>Actinomycetes</taxon>
        <taxon>Micrococcales</taxon>
        <taxon>Cellulomonadaceae</taxon>
        <taxon>Cellulomonas</taxon>
    </lineage>
</organism>
<dbReference type="PANTHER" id="PTHR10815">
    <property type="entry name" value="METHYLATED-DNA--PROTEIN-CYSTEINE METHYLTRANSFERASE"/>
    <property type="match status" value="1"/>
</dbReference>
<evidence type="ECO:0000256" key="4">
    <source>
        <dbReference type="ARBA" id="ARBA00022603"/>
    </source>
</evidence>
<reference evidence="11 12" key="2">
    <citation type="journal article" date="2015" name="Stand. Genomic Sci.">
        <title>Draft genome sequence of Cellulomonas carbonis T26(T) and comparative analysis of six Cellulomonas genomes.</title>
        <authorList>
            <person name="Zhuang W."/>
            <person name="Zhang S."/>
            <person name="Xia X."/>
            <person name="Wang G."/>
        </authorList>
    </citation>
    <scope>NUCLEOTIDE SEQUENCE [LARGE SCALE GENOMIC DNA]</scope>
    <source>
        <strain evidence="11 12">T26</strain>
    </source>
</reference>
<dbReference type="GO" id="GO:0003908">
    <property type="term" value="F:methylated-DNA-[protein]-cysteine S-methyltransferase activity"/>
    <property type="evidence" value="ECO:0007669"/>
    <property type="project" value="UniProtKB-EC"/>
</dbReference>
<dbReference type="Pfam" id="PF12833">
    <property type="entry name" value="HTH_18"/>
    <property type="match status" value="1"/>
</dbReference>
<dbReference type="AlphaFoldDB" id="A0A0A0BSU9"/>
<dbReference type="PROSITE" id="PS01124">
    <property type="entry name" value="HTH_ARAC_FAMILY_2"/>
    <property type="match status" value="1"/>
</dbReference>
<dbReference type="EC" id="2.1.1.63" evidence="3"/>
<dbReference type="Gene3D" id="1.10.10.10">
    <property type="entry name" value="Winged helix-like DNA-binding domain superfamily/Winged helix DNA-binding domain"/>
    <property type="match status" value="1"/>
</dbReference>
<gene>
    <name evidence="11" type="ORF">N868_17170</name>
</gene>
<evidence type="ECO:0000256" key="2">
    <source>
        <dbReference type="ARBA" id="ARBA00008711"/>
    </source>
</evidence>
<keyword evidence="7" id="KW-0234">DNA repair</keyword>
<dbReference type="InterPro" id="IPR018060">
    <property type="entry name" value="HTH_AraC"/>
</dbReference>
<evidence type="ECO:0000256" key="1">
    <source>
        <dbReference type="ARBA" id="ARBA00001286"/>
    </source>
</evidence>
<dbReference type="CDD" id="cd06445">
    <property type="entry name" value="ATase"/>
    <property type="match status" value="1"/>
</dbReference>
<dbReference type="InterPro" id="IPR001497">
    <property type="entry name" value="MethylDNA_cys_MeTrfase_AS"/>
</dbReference>
<evidence type="ECO:0000256" key="9">
    <source>
        <dbReference type="SAM" id="MobiDB-lite"/>
    </source>
</evidence>
<feature type="region of interest" description="Disordered" evidence="9">
    <location>
        <begin position="255"/>
        <end position="284"/>
    </location>
</feature>